<dbReference type="AlphaFoldDB" id="A0A182JI79"/>
<dbReference type="EnsemblMetazoa" id="AATE018570-RA">
    <property type="protein sequence ID" value="AATE018570-PA.1"/>
    <property type="gene ID" value="AATE018570"/>
</dbReference>
<feature type="compositionally biased region" description="Low complexity" evidence="1">
    <location>
        <begin position="106"/>
        <end position="150"/>
    </location>
</feature>
<feature type="region of interest" description="Disordered" evidence="1">
    <location>
        <begin position="106"/>
        <end position="156"/>
    </location>
</feature>
<organism evidence="2">
    <name type="scientific">Anopheles atroparvus</name>
    <name type="common">European mosquito</name>
    <dbReference type="NCBI Taxonomy" id="41427"/>
    <lineage>
        <taxon>Eukaryota</taxon>
        <taxon>Metazoa</taxon>
        <taxon>Ecdysozoa</taxon>
        <taxon>Arthropoda</taxon>
        <taxon>Hexapoda</taxon>
        <taxon>Insecta</taxon>
        <taxon>Pterygota</taxon>
        <taxon>Neoptera</taxon>
        <taxon>Endopterygota</taxon>
        <taxon>Diptera</taxon>
        <taxon>Nematocera</taxon>
        <taxon>Culicoidea</taxon>
        <taxon>Culicidae</taxon>
        <taxon>Anophelinae</taxon>
        <taxon>Anopheles</taxon>
    </lineage>
</organism>
<accession>A0A182JI79</accession>
<name>A0A182JI79_ANOAO</name>
<protein>
    <submittedName>
        <fullName evidence="2">Uncharacterized protein</fullName>
    </submittedName>
</protein>
<evidence type="ECO:0000313" key="2">
    <source>
        <dbReference type="EnsemblMetazoa" id="AATE018570-PA.1"/>
    </source>
</evidence>
<proteinExistence type="predicted"/>
<sequence length="156" mass="16997">MANGRLVARVRWRRLGIRRWWRLAGDRYLLLLLWLLHRLLLLHGELCLIRKATATKLLGLWCNLARHVGHRLSRLSSRFDFSPSVVSSSGSAYSRMLKSSPISAVSESSSSASSSPSSPSRSPTPSTSPMPVLSSCSSFSSSALTLSGISDAPLSD</sequence>
<reference evidence="2" key="1">
    <citation type="submission" date="2022-08" db="UniProtKB">
        <authorList>
            <consortium name="EnsemblMetazoa"/>
        </authorList>
    </citation>
    <scope>IDENTIFICATION</scope>
    <source>
        <strain evidence="2">EBRO</strain>
    </source>
</reference>
<evidence type="ECO:0000256" key="1">
    <source>
        <dbReference type="SAM" id="MobiDB-lite"/>
    </source>
</evidence>
<dbReference type="VEuPathDB" id="VectorBase:AATE018570"/>